<dbReference type="PROSITE" id="PS50937">
    <property type="entry name" value="HTH_MERR_2"/>
    <property type="match status" value="1"/>
</dbReference>
<keyword evidence="5" id="KW-1185">Reference proteome</keyword>
<sequence length="219" mass="23010">MRVGELSRRSGVSVASIKYYLREGLLPPGERTGPNQAAYDDGHVRRLRMVRALIDVGGLSVAATRGVLAAVDDPEVPLHEALGRAQATTTPRHAEDADPDDEARAGAEQALADLVADRGWAVSPANPAWSTAVGVIATYTRLGDDDLARQLGLYAEAMEGVARREVAAVVERGDRARTVEGAVVGTVLGDTLLAALRRLAQEHCSVQLLGGRAGADTGD</sequence>
<accession>A0ABS8P3B7</accession>
<organism evidence="4 5">
    <name type="scientific">Actinomycetospora endophytica</name>
    <dbReference type="NCBI Taxonomy" id="2291215"/>
    <lineage>
        <taxon>Bacteria</taxon>
        <taxon>Bacillati</taxon>
        <taxon>Actinomycetota</taxon>
        <taxon>Actinomycetes</taxon>
        <taxon>Pseudonocardiales</taxon>
        <taxon>Pseudonocardiaceae</taxon>
        <taxon>Actinomycetospora</taxon>
    </lineage>
</organism>
<dbReference type="SMART" id="SM00422">
    <property type="entry name" value="HTH_MERR"/>
    <property type="match status" value="1"/>
</dbReference>
<keyword evidence="1" id="KW-0238">DNA-binding</keyword>
<dbReference type="EMBL" id="JAJNDB010000001">
    <property type="protein sequence ID" value="MCD2192749.1"/>
    <property type="molecule type" value="Genomic_DNA"/>
</dbReference>
<evidence type="ECO:0000259" key="3">
    <source>
        <dbReference type="PROSITE" id="PS50937"/>
    </source>
</evidence>
<evidence type="ECO:0000313" key="4">
    <source>
        <dbReference type="EMBL" id="MCD2192749.1"/>
    </source>
</evidence>
<evidence type="ECO:0000256" key="2">
    <source>
        <dbReference type="SAM" id="MobiDB-lite"/>
    </source>
</evidence>
<dbReference type="PRINTS" id="PR00040">
    <property type="entry name" value="HTHMERR"/>
</dbReference>
<protein>
    <submittedName>
        <fullName evidence="4">MerR family transcriptional regulator</fullName>
    </submittedName>
</protein>
<feature type="domain" description="HTH merR-type" evidence="3">
    <location>
        <begin position="1"/>
        <end position="70"/>
    </location>
</feature>
<dbReference type="RefSeq" id="WP_230730420.1">
    <property type="nucleotide sequence ID" value="NZ_JAJNDB010000001.1"/>
</dbReference>
<dbReference type="CDD" id="cd04780">
    <property type="entry name" value="HTH_MerR-like_sg5"/>
    <property type="match status" value="1"/>
</dbReference>
<dbReference type="PANTHER" id="PTHR30204">
    <property type="entry name" value="REDOX-CYCLING DRUG-SENSING TRANSCRIPTIONAL ACTIVATOR SOXR"/>
    <property type="match status" value="1"/>
</dbReference>
<comment type="caution">
    <text evidence="4">The sequence shown here is derived from an EMBL/GenBank/DDBJ whole genome shotgun (WGS) entry which is preliminary data.</text>
</comment>
<dbReference type="Proteomes" id="UP001199469">
    <property type="component" value="Unassembled WGS sequence"/>
</dbReference>
<evidence type="ECO:0000256" key="1">
    <source>
        <dbReference type="ARBA" id="ARBA00023125"/>
    </source>
</evidence>
<dbReference type="InterPro" id="IPR009061">
    <property type="entry name" value="DNA-bd_dom_put_sf"/>
</dbReference>
<dbReference type="SUPFAM" id="SSF46955">
    <property type="entry name" value="Putative DNA-binding domain"/>
    <property type="match status" value="1"/>
</dbReference>
<dbReference type="InterPro" id="IPR047057">
    <property type="entry name" value="MerR_fam"/>
</dbReference>
<proteinExistence type="predicted"/>
<name>A0ABS8P3B7_9PSEU</name>
<dbReference type="Pfam" id="PF13411">
    <property type="entry name" value="MerR_1"/>
    <property type="match status" value="1"/>
</dbReference>
<reference evidence="4 5" key="1">
    <citation type="submission" date="2021-11" db="EMBL/GenBank/DDBJ databases">
        <title>Draft genome sequence of Actinomycetospora sp. SF1 isolated from the rhizosphere soil.</title>
        <authorList>
            <person name="Duangmal K."/>
            <person name="Chantavorakit T."/>
        </authorList>
    </citation>
    <scope>NUCLEOTIDE SEQUENCE [LARGE SCALE GENOMIC DNA]</scope>
    <source>
        <strain evidence="4 5">TBRC 5722</strain>
    </source>
</reference>
<gene>
    <name evidence="4" type="ORF">LQ327_05030</name>
</gene>
<evidence type="ECO:0000313" key="5">
    <source>
        <dbReference type="Proteomes" id="UP001199469"/>
    </source>
</evidence>
<dbReference type="PANTHER" id="PTHR30204:SF98">
    <property type="entry name" value="HTH-TYPE TRANSCRIPTIONAL REGULATOR ADHR"/>
    <property type="match status" value="1"/>
</dbReference>
<feature type="region of interest" description="Disordered" evidence="2">
    <location>
        <begin position="84"/>
        <end position="105"/>
    </location>
</feature>
<dbReference type="Gene3D" id="1.10.1660.10">
    <property type="match status" value="1"/>
</dbReference>
<dbReference type="InterPro" id="IPR000551">
    <property type="entry name" value="MerR-type_HTH_dom"/>
</dbReference>